<feature type="compositionally biased region" description="Polar residues" evidence="1">
    <location>
        <begin position="107"/>
        <end position="121"/>
    </location>
</feature>
<gene>
    <name evidence="2" type="ORF">BP5553_01388</name>
</gene>
<feature type="region of interest" description="Disordered" evidence="1">
    <location>
        <begin position="161"/>
        <end position="203"/>
    </location>
</feature>
<reference evidence="2 3" key="1">
    <citation type="journal article" date="2018" name="IMA Fungus">
        <title>IMA Genome-F 9: Draft genome sequence of Annulohypoxylon stygium, Aspergillus mulundensis, Berkeleyomyces basicola (syn. Thielaviopsis basicola), Ceratocystis smalleyi, two Cercospora beticola strains, Coleophoma cylindrospora, Fusarium fracticaudum, Phialophora cf. hyalina, and Morchella septimelata.</title>
        <authorList>
            <person name="Wingfield B.D."/>
            <person name="Bills G.F."/>
            <person name="Dong Y."/>
            <person name="Huang W."/>
            <person name="Nel W.J."/>
            <person name="Swalarsk-Parry B.S."/>
            <person name="Vaghefi N."/>
            <person name="Wilken P.M."/>
            <person name="An Z."/>
            <person name="de Beer Z.W."/>
            <person name="De Vos L."/>
            <person name="Chen L."/>
            <person name="Duong T.A."/>
            <person name="Gao Y."/>
            <person name="Hammerbacher A."/>
            <person name="Kikkert J.R."/>
            <person name="Li Y."/>
            <person name="Li H."/>
            <person name="Li K."/>
            <person name="Li Q."/>
            <person name="Liu X."/>
            <person name="Ma X."/>
            <person name="Naidoo K."/>
            <person name="Pethybridge S.J."/>
            <person name="Sun J."/>
            <person name="Steenkamp E.T."/>
            <person name="van der Nest M.A."/>
            <person name="van Wyk S."/>
            <person name="Wingfield M.J."/>
            <person name="Xiong C."/>
            <person name="Yue Q."/>
            <person name="Zhang X."/>
        </authorList>
    </citation>
    <scope>NUCLEOTIDE SEQUENCE [LARGE SCALE GENOMIC DNA]</scope>
    <source>
        <strain evidence="2 3">BP 5553</strain>
    </source>
</reference>
<feature type="compositionally biased region" description="Polar residues" evidence="1">
    <location>
        <begin position="728"/>
        <end position="743"/>
    </location>
</feature>
<evidence type="ECO:0000256" key="1">
    <source>
        <dbReference type="SAM" id="MobiDB-lite"/>
    </source>
</evidence>
<dbReference type="OrthoDB" id="2322499at2759"/>
<organism evidence="2 3">
    <name type="scientific">Venustampulla echinocandica</name>
    <dbReference type="NCBI Taxonomy" id="2656787"/>
    <lineage>
        <taxon>Eukaryota</taxon>
        <taxon>Fungi</taxon>
        <taxon>Dikarya</taxon>
        <taxon>Ascomycota</taxon>
        <taxon>Pezizomycotina</taxon>
        <taxon>Leotiomycetes</taxon>
        <taxon>Helotiales</taxon>
        <taxon>Pleuroascaceae</taxon>
        <taxon>Venustampulla</taxon>
    </lineage>
</organism>
<evidence type="ECO:0008006" key="4">
    <source>
        <dbReference type="Google" id="ProtNLM"/>
    </source>
</evidence>
<dbReference type="GeneID" id="43594237"/>
<feature type="compositionally biased region" description="Polar residues" evidence="1">
    <location>
        <begin position="227"/>
        <end position="244"/>
    </location>
</feature>
<dbReference type="STRING" id="2656787.A0A370U0U8"/>
<feature type="region of interest" description="Disordered" evidence="1">
    <location>
        <begin position="92"/>
        <end position="128"/>
    </location>
</feature>
<accession>A0A370U0U8</accession>
<dbReference type="AlphaFoldDB" id="A0A370U0U8"/>
<feature type="region of interest" description="Disordered" evidence="1">
    <location>
        <begin position="227"/>
        <end position="279"/>
    </location>
</feature>
<keyword evidence="3" id="KW-1185">Reference proteome</keyword>
<dbReference type="RefSeq" id="XP_031874065.1">
    <property type="nucleotide sequence ID" value="XM_032010011.1"/>
</dbReference>
<dbReference type="Proteomes" id="UP000254866">
    <property type="component" value="Unassembled WGS sequence"/>
</dbReference>
<feature type="compositionally biased region" description="Basic and acidic residues" evidence="1">
    <location>
        <begin position="190"/>
        <end position="203"/>
    </location>
</feature>
<feature type="compositionally biased region" description="Polar residues" evidence="1">
    <location>
        <begin position="168"/>
        <end position="186"/>
    </location>
</feature>
<evidence type="ECO:0000313" key="3">
    <source>
        <dbReference type="Proteomes" id="UP000254866"/>
    </source>
</evidence>
<name>A0A370U0U8_9HELO</name>
<evidence type="ECO:0000313" key="2">
    <source>
        <dbReference type="EMBL" id="RDL41409.1"/>
    </source>
</evidence>
<protein>
    <recommendedName>
        <fullName evidence="4">F-box domain-containing protein</fullName>
    </recommendedName>
</protein>
<proteinExistence type="predicted"/>
<sequence>MSGHGAPSEEVPGASDARLSLDQTFNHPAGLRTARHIVEALLERAEISSGSIIHRLPGERSSQTSHALFGSNPAVMDDLKEILAFRESPFSNAGRSEVEARAGSVTLGDSRSNPRYPNKNYSASSSTLTSTSTARTILQHQGHSYAREACHRDGHAYPDTQFAVESRPPSTGPASSSLDSENTSQPHLPHHIEHQRSSDAKAEFLRSKTIGDTTEGEEESTALIRSTLSQTLRNSPTSALPSTPKTRRLSSGPASLDLPAISPSSASRPPPSSTAHHLLPPLDLASNQATRLGFNPFHTIKGFLPVNKANEASYSANKQLTQARTLSSNTLPALGTDDALRPSIMANTTVFGKQTASVAGEEATHAHLSTSNSSASPTPCHIFSQTTLDFSLSGEYQSTITKGPRKKSAPRKRKAKELLGQDIWMRILEFTPPTFLKKARLINREFKGMVDKFDSIFVNCRKENYGWDMPPPPPGMTERQYSDLLGGKGCQEPGCDNKKATRTYWSWAKRWCSDCWEHRIEREDRIFKRLSAIYSRTTLVKMLESIPIAIHDSFVKPHDYIDDVESRSRGPPRLYKCYLTDDLSEIMEEYEALTPPPYKDDPTHTPAQKSAALAAHKVLMDALDDKRSEFFAAKKAKNDEHMAKVMKIEVAIRNKRQLERIPRDKARRSRIALFTRRAQEDLPHLSVDFVQKTLSFKAACRIYRDGGTERGWRALKPKIEREWEESDQNPANGTTEDLPTSQNAATGEFESGIDEPEDFELHQADMMSMNNEQYASFRNRTEHQVLPRPNNFPNMGSGASTPGILGSVINHRNNFFGLASSHQSAFSRTTLPYPGQNLPNSHVPSSSRPSPVVASYISLFPHMNQNSSANLSGLPRPNPATLNALSTHIPVNSLLRPPTPAGGPKCFPFI</sequence>
<feature type="region of interest" description="Disordered" evidence="1">
    <location>
        <begin position="720"/>
        <end position="743"/>
    </location>
</feature>
<comment type="caution">
    <text evidence="2">The sequence shown here is derived from an EMBL/GenBank/DDBJ whole genome shotgun (WGS) entry which is preliminary data.</text>
</comment>
<dbReference type="EMBL" id="NPIC01000001">
    <property type="protein sequence ID" value="RDL41409.1"/>
    <property type="molecule type" value="Genomic_DNA"/>
</dbReference>